<reference evidence="3" key="2">
    <citation type="submission" date="2019-09" db="UniProtKB">
        <authorList>
            <consortium name="WormBaseParasite"/>
        </authorList>
    </citation>
    <scope>IDENTIFICATION</scope>
</reference>
<sequence>MKVIESNSGVEVNYCRNHLGHLPTVENFRMHKNSVDYIVRLLKDGFAPSQIICKIRSEFGSGNPRSRLFCTATKDIRKISEKNGIVPGRLHNNDFVSVVTRVARNSHEDGIQYYQGYKEEDEDGFVMERQFNFPPEDGNNVCYAGDVNNNEAAFIAGYPEVDVGNEENVEKMTRILCFRIKALALEIGRKPEGCDILDDIVVNMKEIYGNLSARTGQRVQAAIGIKDGWPY</sequence>
<name>A0A183GCE6_HELPZ</name>
<accession>A0A3P8B3D6</accession>
<dbReference type="Proteomes" id="UP000050761">
    <property type="component" value="Unassembled WGS sequence"/>
</dbReference>
<reference evidence="1 2" key="1">
    <citation type="submission" date="2018-11" db="EMBL/GenBank/DDBJ databases">
        <authorList>
            <consortium name="Pathogen Informatics"/>
        </authorList>
    </citation>
    <scope>NUCLEOTIDE SEQUENCE [LARGE SCALE GENOMIC DNA]</scope>
</reference>
<evidence type="ECO:0000313" key="3">
    <source>
        <dbReference type="WBParaSite" id="HPBE_0001983701-mRNA-1"/>
    </source>
</evidence>
<dbReference type="AlphaFoldDB" id="A0A183GCE6"/>
<evidence type="ECO:0000313" key="2">
    <source>
        <dbReference type="Proteomes" id="UP000050761"/>
    </source>
</evidence>
<protein>
    <submittedName>
        <fullName evidence="3">Peptidase M12A domain-containing protein</fullName>
    </submittedName>
</protein>
<accession>A0A183GCE6</accession>
<organism evidence="2 3">
    <name type="scientific">Heligmosomoides polygyrus</name>
    <name type="common">Parasitic roundworm</name>
    <dbReference type="NCBI Taxonomy" id="6339"/>
    <lineage>
        <taxon>Eukaryota</taxon>
        <taxon>Metazoa</taxon>
        <taxon>Ecdysozoa</taxon>
        <taxon>Nematoda</taxon>
        <taxon>Chromadorea</taxon>
        <taxon>Rhabditida</taxon>
        <taxon>Rhabditina</taxon>
        <taxon>Rhabditomorpha</taxon>
        <taxon>Strongyloidea</taxon>
        <taxon>Heligmosomidae</taxon>
        <taxon>Heligmosomoides</taxon>
    </lineage>
</organism>
<keyword evidence="2" id="KW-1185">Reference proteome</keyword>
<dbReference type="EMBL" id="UZAH01031653">
    <property type="protein sequence ID" value="VDP16941.1"/>
    <property type="molecule type" value="Genomic_DNA"/>
</dbReference>
<dbReference type="WBParaSite" id="HPBE_0001983701-mRNA-1">
    <property type="protein sequence ID" value="HPBE_0001983701-mRNA-1"/>
    <property type="gene ID" value="HPBE_0001983701"/>
</dbReference>
<proteinExistence type="predicted"/>
<evidence type="ECO:0000313" key="1">
    <source>
        <dbReference type="EMBL" id="VDP16941.1"/>
    </source>
</evidence>
<gene>
    <name evidence="1" type="ORF">HPBE_LOCUS19836</name>
</gene>